<gene>
    <name evidence="1" type="ORF">SMN809_LOCUS73304</name>
</gene>
<protein>
    <submittedName>
        <fullName evidence="1">Uncharacterized protein</fullName>
    </submittedName>
</protein>
<evidence type="ECO:0000313" key="1">
    <source>
        <dbReference type="EMBL" id="CAF5194074.1"/>
    </source>
</evidence>
<comment type="caution">
    <text evidence="1">The sequence shown here is derived from an EMBL/GenBank/DDBJ whole genome shotgun (WGS) entry which is preliminary data.</text>
</comment>
<accession>A0A8S3I7H0</accession>
<proteinExistence type="predicted"/>
<evidence type="ECO:0000313" key="2">
    <source>
        <dbReference type="Proteomes" id="UP000676336"/>
    </source>
</evidence>
<dbReference type="AlphaFoldDB" id="A0A8S3I7H0"/>
<feature type="non-terminal residue" evidence="1">
    <location>
        <position position="1"/>
    </location>
</feature>
<dbReference type="EMBL" id="CAJOBI010327602">
    <property type="protein sequence ID" value="CAF5194074.1"/>
    <property type="molecule type" value="Genomic_DNA"/>
</dbReference>
<reference evidence="1" key="1">
    <citation type="submission" date="2021-02" db="EMBL/GenBank/DDBJ databases">
        <authorList>
            <person name="Nowell W R."/>
        </authorList>
    </citation>
    <scope>NUCLEOTIDE SEQUENCE</scope>
</reference>
<sequence>GKSVSEKRLKTYTEELVRQPSERVLLCSEKMVIA</sequence>
<organism evidence="1 2">
    <name type="scientific">Rotaria magnacalcarata</name>
    <dbReference type="NCBI Taxonomy" id="392030"/>
    <lineage>
        <taxon>Eukaryota</taxon>
        <taxon>Metazoa</taxon>
        <taxon>Spiralia</taxon>
        <taxon>Gnathifera</taxon>
        <taxon>Rotifera</taxon>
        <taxon>Eurotatoria</taxon>
        <taxon>Bdelloidea</taxon>
        <taxon>Philodinida</taxon>
        <taxon>Philodinidae</taxon>
        <taxon>Rotaria</taxon>
    </lineage>
</organism>
<name>A0A8S3I7H0_9BILA</name>
<dbReference type="Proteomes" id="UP000676336">
    <property type="component" value="Unassembled WGS sequence"/>
</dbReference>